<dbReference type="Pfam" id="PF00383">
    <property type="entry name" value="dCMP_cyt_deam_1"/>
    <property type="match status" value="1"/>
</dbReference>
<gene>
    <name evidence="17" type="primary">ribD</name>
    <name evidence="17" type="ORF">H9906_02235</name>
</gene>
<dbReference type="GO" id="GO:0008835">
    <property type="term" value="F:diaminohydroxyphosphoribosylaminopyrimidine deaminase activity"/>
    <property type="evidence" value="ECO:0007669"/>
    <property type="project" value="UniProtKB-EC"/>
</dbReference>
<feature type="binding site" evidence="15">
    <location>
        <position position="44"/>
    </location>
    <ligand>
        <name>Zn(2+)</name>
        <dbReference type="ChEBI" id="CHEBI:29105"/>
        <note>catalytic</note>
    </ligand>
</feature>
<dbReference type="InterPro" id="IPR016192">
    <property type="entry name" value="APOBEC/CMP_deaminase_Zn-bd"/>
</dbReference>
<dbReference type="PROSITE" id="PS00903">
    <property type="entry name" value="CYT_DCMP_DEAMINASES_1"/>
    <property type="match status" value="1"/>
</dbReference>
<evidence type="ECO:0000256" key="9">
    <source>
        <dbReference type="ARBA" id="ARBA00022857"/>
    </source>
</evidence>
<evidence type="ECO:0000256" key="5">
    <source>
        <dbReference type="ARBA" id="ARBA00007417"/>
    </source>
</evidence>
<comment type="catalytic activity">
    <reaction evidence="12">
        <text>2,5-diamino-6-hydroxy-4-(5-phosphoribosylamino)-pyrimidine + H2O + H(+) = 5-amino-6-(5-phospho-D-ribosylamino)uracil + NH4(+)</text>
        <dbReference type="Rhea" id="RHEA:21868"/>
        <dbReference type="ChEBI" id="CHEBI:15377"/>
        <dbReference type="ChEBI" id="CHEBI:15378"/>
        <dbReference type="ChEBI" id="CHEBI:28938"/>
        <dbReference type="ChEBI" id="CHEBI:58453"/>
        <dbReference type="ChEBI" id="CHEBI:58614"/>
        <dbReference type="EC" id="3.5.4.26"/>
    </reaction>
</comment>
<comment type="catalytic activity">
    <reaction evidence="12">
        <text>5-amino-6-(5-phospho-D-ribitylamino)uracil + NADP(+) = 5-amino-6-(5-phospho-D-ribosylamino)uracil + NADPH + H(+)</text>
        <dbReference type="Rhea" id="RHEA:17845"/>
        <dbReference type="ChEBI" id="CHEBI:15378"/>
        <dbReference type="ChEBI" id="CHEBI:57783"/>
        <dbReference type="ChEBI" id="CHEBI:58349"/>
        <dbReference type="ChEBI" id="CHEBI:58421"/>
        <dbReference type="ChEBI" id="CHEBI:58453"/>
        <dbReference type="EC" id="1.1.1.193"/>
    </reaction>
</comment>
<dbReference type="InterPro" id="IPR004794">
    <property type="entry name" value="Eubact_RibD"/>
</dbReference>
<protein>
    <recommendedName>
        <fullName evidence="12">Riboflavin biosynthesis protein RibD</fullName>
    </recommendedName>
    <domain>
        <recommendedName>
            <fullName evidence="12">Diaminohydroxyphosphoribosylaminopyrimidine deaminase</fullName>
            <shortName evidence="12">DRAP deaminase</shortName>
            <ecNumber evidence="12">3.5.4.26</ecNumber>
        </recommendedName>
        <alternativeName>
            <fullName evidence="12">Riboflavin-specific deaminase</fullName>
        </alternativeName>
    </domain>
    <domain>
        <recommendedName>
            <fullName evidence="12">5-amino-6-(5-phosphoribosylamino)uracil reductase</fullName>
            <ecNumber evidence="12">1.1.1.193</ecNumber>
        </recommendedName>
        <alternativeName>
            <fullName evidence="12">HTP reductase</fullName>
        </alternativeName>
    </domain>
</protein>
<dbReference type="PANTHER" id="PTHR38011">
    <property type="entry name" value="DIHYDROFOLATE REDUCTASE FAMILY PROTEIN (AFU_ORTHOLOGUE AFUA_8G06820)"/>
    <property type="match status" value="1"/>
</dbReference>
<feature type="binding site" evidence="14">
    <location>
        <position position="204"/>
    </location>
    <ligand>
        <name>substrate</name>
    </ligand>
</feature>
<comment type="pathway">
    <text evidence="2 12">Cofactor biosynthesis; riboflavin biosynthesis; 5-amino-6-(D-ribitylamino)uracil from GTP: step 2/4.</text>
</comment>
<comment type="similarity">
    <text evidence="5 12">In the C-terminal section; belongs to the HTP reductase family.</text>
</comment>
<feature type="binding site" evidence="14">
    <location>
        <position position="201"/>
    </location>
    <ligand>
        <name>substrate</name>
    </ligand>
</feature>
<comment type="pathway">
    <text evidence="3 12">Cofactor biosynthesis; riboflavin biosynthesis; 5-amino-6-(D-ribitylamino)uracil from GTP: step 3/4.</text>
</comment>
<feature type="binding site" evidence="14">
    <location>
        <begin position="290"/>
        <end position="296"/>
    </location>
    <ligand>
        <name>NADP(+)</name>
        <dbReference type="ChEBI" id="CHEBI:58349"/>
    </ligand>
</feature>
<evidence type="ECO:0000313" key="17">
    <source>
        <dbReference type="EMBL" id="HJD43831.1"/>
    </source>
</evidence>
<dbReference type="InterPro" id="IPR050765">
    <property type="entry name" value="Riboflavin_Biosynth_HTPR"/>
</dbReference>
<dbReference type="Gene3D" id="3.40.430.10">
    <property type="entry name" value="Dihydrofolate Reductase, subunit A"/>
    <property type="match status" value="1"/>
</dbReference>
<evidence type="ECO:0000256" key="14">
    <source>
        <dbReference type="PIRSR" id="PIRSR006769-2"/>
    </source>
</evidence>
<evidence type="ECO:0000256" key="13">
    <source>
        <dbReference type="PIRSR" id="PIRSR006769-1"/>
    </source>
</evidence>
<dbReference type="NCBIfam" id="TIGR00326">
    <property type="entry name" value="eubact_ribD"/>
    <property type="match status" value="1"/>
</dbReference>
<dbReference type="InterPro" id="IPR024072">
    <property type="entry name" value="DHFR-like_dom_sf"/>
</dbReference>
<keyword evidence="8 12" id="KW-0862">Zinc</keyword>
<evidence type="ECO:0000256" key="12">
    <source>
        <dbReference type="PIRNR" id="PIRNR006769"/>
    </source>
</evidence>
<dbReference type="Proteomes" id="UP000823889">
    <property type="component" value="Unassembled WGS sequence"/>
</dbReference>
<dbReference type="GO" id="GO:0008270">
    <property type="term" value="F:zinc ion binding"/>
    <property type="evidence" value="ECO:0007669"/>
    <property type="project" value="InterPro"/>
</dbReference>
<feature type="binding site" evidence="14">
    <location>
        <position position="167"/>
    </location>
    <ligand>
        <name>substrate</name>
    </ligand>
</feature>
<dbReference type="GO" id="GO:0009231">
    <property type="term" value="P:riboflavin biosynthetic process"/>
    <property type="evidence" value="ECO:0007669"/>
    <property type="project" value="UniProtKB-KW"/>
</dbReference>
<comment type="caution">
    <text evidence="17">The sequence shown here is derived from an EMBL/GenBank/DDBJ whole genome shotgun (WGS) entry which is preliminary data.</text>
</comment>
<evidence type="ECO:0000256" key="10">
    <source>
        <dbReference type="ARBA" id="ARBA00023002"/>
    </source>
</evidence>
<evidence type="ECO:0000256" key="3">
    <source>
        <dbReference type="ARBA" id="ARBA00004910"/>
    </source>
</evidence>
<dbReference type="SUPFAM" id="SSF53927">
    <property type="entry name" value="Cytidine deaminase-like"/>
    <property type="match status" value="1"/>
</dbReference>
<feature type="active site" description="Proton donor" evidence="13">
    <location>
        <position position="46"/>
    </location>
</feature>
<dbReference type="PANTHER" id="PTHR38011:SF7">
    <property type="entry name" value="2,5-DIAMINO-6-RIBOSYLAMINO-4(3H)-PYRIMIDINONE 5'-PHOSPHATE REDUCTASE"/>
    <property type="match status" value="1"/>
</dbReference>
<evidence type="ECO:0000256" key="1">
    <source>
        <dbReference type="ARBA" id="ARBA00002151"/>
    </source>
</evidence>
<comment type="similarity">
    <text evidence="4 12">In the N-terminal section; belongs to the cytidine and deoxycytidylate deaminase family.</text>
</comment>
<feature type="binding site" evidence="14">
    <location>
        <position position="288"/>
    </location>
    <ligand>
        <name>substrate</name>
    </ligand>
</feature>
<evidence type="ECO:0000256" key="2">
    <source>
        <dbReference type="ARBA" id="ARBA00004882"/>
    </source>
</evidence>
<feature type="domain" description="CMP/dCMP-type deaminase" evidence="16">
    <location>
        <begin position="1"/>
        <end position="120"/>
    </location>
</feature>
<evidence type="ECO:0000313" key="18">
    <source>
        <dbReference type="Proteomes" id="UP000823889"/>
    </source>
</evidence>
<dbReference type="InterPro" id="IPR011549">
    <property type="entry name" value="RibD_C"/>
</dbReference>
<dbReference type="NCBIfam" id="TIGR00227">
    <property type="entry name" value="ribD_Cterm"/>
    <property type="match status" value="1"/>
</dbReference>
<evidence type="ECO:0000256" key="6">
    <source>
        <dbReference type="ARBA" id="ARBA00022619"/>
    </source>
</evidence>
<feature type="binding site" evidence="15">
    <location>
        <position position="81"/>
    </location>
    <ligand>
        <name>Zn(2+)</name>
        <dbReference type="ChEBI" id="CHEBI:29105"/>
        <note>catalytic</note>
    </ligand>
</feature>
<dbReference type="EMBL" id="DWUQ01000041">
    <property type="protein sequence ID" value="HJD43831.1"/>
    <property type="molecule type" value="Genomic_DNA"/>
</dbReference>
<feature type="binding site" evidence="14">
    <location>
        <position position="197"/>
    </location>
    <ligand>
        <name>NADP(+)</name>
        <dbReference type="ChEBI" id="CHEBI:58349"/>
    </ligand>
</feature>
<evidence type="ECO:0000256" key="4">
    <source>
        <dbReference type="ARBA" id="ARBA00005259"/>
    </source>
</evidence>
<evidence type="ECO:0000256" key="8">
    <source>
        <dbReference type="ARBA" id="ARBA00022833"/>
    </source>
</evidence>
<feature type="binding site" evidence="14">
    <location>
        <position position="151"/>
    </location>
    <ligand>
        <name>NADP(+)</name>
        <dbReference type="ChEBI" id="CHEBI:58349"/>
    </ligand>
</feature>
<dbReference type="EC" id="1.1.1.193" evidence="12"/>
<feature type="binding site" evidence="15">
    <location>
        <position position="72"/>
    </location>
    <ligand>
        <name>Zn(2+)</name>
        <dbReference type="ChEBI" id="CHEBI:29105"/>
        <note>catalytic</note>
    </ligand>
</feature>
<evidence type="ECO:0000259" key="16">
    <source>
        <dbReference type="PROSITE" id="PS51747"/>
    </source>
</evidence>
<feature type="binding site" evidence="14">
    <location>
        <position position="165"/>
    </location>
    <ligand>
        <name>substrate</name>
    </ligand>
</feature>
<dbReference type="Gene3D" id="3.40.140.10">
    <property type="entry name" value="Cytidine Deaminase, domain 2"/>
    <property type="match status" value="1"/>
</dbReference>
<evidence type="ECO:0000256" key="7">
    <source>
        <dbReference type="ARBA" id="ARBA00022723"/>
    </source>
</evidence>
<comment type="cofactor">
    <cofactor evidence="12 15">
        <name>Zn(2+)</name>
        <dbReference type="ChEBI" id="CHEBI:29105"/>
    </cofactor>
    <text evidence="12 15">Binds 1 zinc ion.</text>
</comment>
<dbReference type="GO" id="GO:0050661">
    <property type="term" value="F:NADP binding"/>
    <property type="evidence" value="ECO:0007669"/>
    <property type="project" value="InterPro"/>
</dbReference>
<reference evidence="17" key="2">
    <citation type="submission" date="2021-04" db="EMBL/GenBank/DDBJ databases">
        <authorList>
            <person name="Gilroy R."/>
        </authorList>
    </citation>
    <scope>NUCLEOTIDE SEQUENCE</scope>
    <source>
        <strain evidence="17">9264</strain>
    </source>
</reference>
<accession>A0A9D2U796</accession>
<dbReference type="InterPro" id="IPR002125">
    <property type="entry name" value="CMP_dCMP_dom"/>
</dbReference>
<reference evidence="17" key="1">
    <citation type="journal article" date="2021" name="PeerJ">
        <title>Extensive microbial diversity within the chicken gut microbiome revealed by metagenomics and culture.</title>
        <authorList>
            <person name="Gilroy R."/>
            <person name="Ravi A."/>
            <person name="Getino M."/>
            <person name="Pursley I."/>
            <person name="Horton D.L."/>
            <person name="Alikhan N.F."/>
            <person name="Baker D."/>
            <person name="Gharbi K."/>
            <person name="Hall N."/>
            <person name="Watson M."/>
            <person name="Adriaenssens E.M."/>
            <person name="Foster-Nyarko E."/>
            <person name="Jarju S."/>
            <person name="Secka A."/>
            <person name="Antonio M."/>
            <person name="Oren A."/>
            <person name="Chaudhuri R.R."/>
            <person name="La Ragione R."/>
            <person name="Hildebrand F."/>
            <person name="Pallen M.J."/>
        </authorList>
    </citation>
    <scope>NUCLEOTIDE SEQUENCE</scope>
    <source>
        <strain evidence="17">9264</strain>
    </source>
</reference>
<dbReference type="Pfam" id="PF01872">
    <property type="entry name" value="RibD_C"/>
    <property type="match status" value="1"/>
</dbReference>
<dbReference type="PROSITE" id="PS51747">
    <property type="entry name" value="CYT_DCMP_DEAMINASES_2"/>
    <property type="match status" value="1"/>
</dbReference>
<dbReference type="PIRSF" id="PIRSF006769">
    <property type="entry name" value="RibD"/>
    <property type="match status" value="1"/>
</dbReference>
<dbReference type="EC" id="3.5.4.26" evidence="12"/>
<proteinExistence type="inferred from homology"/>
<sequence length="372" mass="40293">MQTALKLAQGVLYLTSPNPRVGCVIVHNNQIVGQGATQRAGNAHAEVLALQQATQRGADLSQCTVYVTLEPCSHFGRTPPCVNALLEVKPKRIVVALLDPNPQVAGRGVGALRAAGIQVDVGLCAADAMEQNPGFISRMLRHEPFFWLKLAASVDGRSALKSGESKWITGPVAREDGHKWRARSCMVLTGIGTVEADNPLLNVRGLDTQRQPLRAVLDSQLRLKPDAAILNGAPVWVFTTVNHPEKTQALLDKNATVIQLPADANGQVCLRELVNYLGTQDINEVHVEAGPRLSGALLQARVIDQLLVYMAPTLIGPGRPMVELPQLNGLFEAQRFEFLDAARVGADVRLLLREPGRWARLQQVLSTTLQAI</sequence>
<keyword evidence="12 17" id="KW-0378">Hydrolase</keyword>
<feature type="binding site" evidence="14">
    <location>
        <position position="193"/>
    </location>
    <ligand>
        <name>NADP(+)</name>
        <dbReference type="ChEBI" id="CHEBI:58349"/>
    </ligand>
</feature>
<dbReference type="InterPro" id="IPR016193">
    <property type="entry name" value="Cytidine_deaminase-like"/>
</dbReference>
<dbReference type="SUPFAM" id="SSF53597">
    <property type="entry name" value="Dihydrofolate reductase-like"/>
    <property type="match status" value="1"/>
</dbReference>
<keyword evidence="6 12" id="KW-0686">Riboflavin biosynthesis</keyword>
<feature type="binding site" evidence="14">
    <location>
        <position position="219"/>
    </location>
    <ligand>
        <name>NADP(+)</name>
        <dbReference type="ChEBI" id="CHEBI:58349"/>
    </ligand>
</feature>
<keyword evidence="7 12" id="KW-0479">Metal-binding</keyword>
<keyword evidence="9 12" id="KW-0521">NADP</keyword>
<feature type="binding site" evidence="14">
    <location>
        <position position="181"/>
    </location>
    <ligand>
        <name>substrate</name>
    </ligand>
</feature>
<dbReference type="InterPro" id="IPR002734">
    <property type="entry name" value="RibDG_C"/>
</dbReference>
<dbReference type="GO" id="GO:0008703">
    <property type="term" value="F:5-amino-6-(5-phosphoribosylamino)uracil reductase activity"/>
    <property type="evidence" value="ECO:0007669"/>
    <property type="project" value="UniProtKB-EC"/>
</dbReference>
<dbReference type="CDD" id="cd01284">
    <property type="entry name" value="Riboflavin_deaminase-reductase"/>
    <property type="match status" value="1"/>
</dbReference>
<evidence type="ECO:0000256" key="15">
    <source>
        <dbReference type="PIRSR" id="PIRSR006769-3"/>
    </source>
</evidence>
<organism evidence="17 18">
    <name type="scientific">Candidatus Paenalcaligenes intestinipullorum</name>
    <dbReference type="NCBI Taxonomy" id="2838718"/>
    <lineage>
        <taxon>Bacteria</taxon>
        <taxon>Pseudomonadati</taxon>
        <taxon>Pseudomonadota</taxon>
        <taxon>Betaproteobacteria</taxon>
        <taxon>Burkholderiales</taxon>
        <taxon>Alcaligenaceae</taxon>
        <taxon>Paenalcaligenes</taxon>
    </lineage>
</organism>
<keyword evidence="10 12" id="KW-0560">Oxidoreductase</keyword>
<name>A0A9D2U796_9BURK</name>
<dbReference type="AlphaFoldDB" id="A0A9D2U796"/>
<comment type="function">
    <text evidence="1 12">Converts 2,5-diamino-6-(ribosylamino)-4(3h)-pyrimidinone 5'-phosphate into 5-amino-6-(ribosylamino)-2,4(1h,3h)-pyrimidinedione 5'-phosphate.</text>
</comment>
<keyword evidence="11" id="KW-0511">Multifunctional enzyme</keyword>
<evidence type="ECO:0000256" key="11">
    <source>
        <dbReference type="ARBA" id="ARBA00023268"/>
    </source>
</evidence>